<evidence type="ECO:0000259" key="1">
    <source>
        <dbReference type="Pfam" id="PF07238"/>
    </source>
</evidence>
<dbReference type="eggNOG" id="COG5581">
    <property type="taxonomic scope" value="Bacteria"/>
</dbReference>
<dbReference type="InterPro" id="IPR009926">
    <property type="entry name" value="T3SS_YcgR_PilZN"/>
</dbReference>
<name>B8I171_RUMCH</name>
<evidence type="ECO:0000313" key="3">
    <source>
        <dbReference type="EMBL" id="ACL75669.1"/>
    </source>
</evidence>
<sequence length="236" mass="26816">MNANDIIIGTKLEIEIPEYIKSFPSQSSSYISQLVDVIDENTITIAAPISEGRYKYLSAGLNITVYFLNQRQELMFFNAVVKEYKKSGYLETFEASITSEFTKIQRRMNYRLDAVLDCKYAVTADRPLTNEKPEFKELTEAGFKSAHTKNISGNGLCLILDNTIDYGLLADISIDLEGMGNIRVLAKAIRSTTIENKKYEVGLNFVYISPQDSSTLTKFIYHKQRIMLKNNPQCKK</sequence>
<dbReference type="Pfam" id="PF12945">
    <property type="entry name" value="PilZNR"/>
    <property type="match status" value="1"/>
</dbReference>
<proteinExistence type="predicted"/>
<dbReference type="InterPro" id="IPR009875">
    <property type="entry name" value="PilZ_domain"/>
</dbReference>
<dbReference type="RefSeq" id="WP_015924817.1">
    <property type="nucleotide sequence ID" value="NC_011898.1"/>
</dbReference>
<dbReference type="GO" id="GO:0035438">
    <property type="term" value="F:cyclic-di-GMP binding"/>
    <property type="evidence" value="ECO:0007669"/>
    <property type="project" value="InterPro"/>
</dbReference>
<dbReference type="OrthoDB" id="9783080at2"/>
<feature type="domain" description="Type III secretion system flagellar brake protein YcgR PilZN" evidence="2">
    <location>
        <begin position="8"/>
        <end position="87"/>
    </location>
</feature>
<dbReference type="EMBL" id="CP001348">
    <property type="protein sequence ID" value="ACL75669.1"/>
    <property type="molecule type" value="Genomic_DNA"/>
</dbReference>
<dbReference type="HOGENOM" id="CLU_086342_0_0_9"/>
<protein>
    <submittedName>
        <fullName evidence="3">Type IV pilus assembly PilZ</fullName>
    </submittedName>
</protein>
<feature type="domain" description="PilZ" evidence="1">
    <location>
        <begin position="105"/>
        <end position="221"/>
    </location>
</feature>
<dbReference type="KEGG" id="cce:Ccel_1315"/>
<dbReference type="AlphaFoldDB" id="B8I171"/>
<evidence type="ECO:0000313" key="4">
    <source>
        <dbReference type="Proteomes" id="UP000001349"/>
    </source>
</evidence>
<evidence type="ECO:0000259" key="2">
    <source>
        <dbReference type="Pfam" id="PF12945"/>
    </source>
</evidence>
<accession>B8I171</accession>
<reference evidence="3 4" key="1">
    <citation type="submission" date="2009-01" db="EMBL/GenBank/DDBJ databases">
        <title>Complete sequence of Clostridium cellulolyticum H10.</title>
        <authorList>
            <consortium name="US DOE Joint Genome Institute"/>
            <person name="Lucas S."/>
            <person name="Copeland A."/>
            <person name="Lapidus A."/>
            <person name="Glavina del Rio T."/>
            <person name="Dalin E."/>
            <person name="Tice H."/>
            <person name="Bruce D."/>
            <person name="Goodwin L."/>
            <person name="Pitluck S."/>
            <person name="Chertkov O."/>
            <person name="Saunders E."/>
            <person name="Brettin T."/>
            <person name="Detter J.C."/>
            <person name="Han C."/>
            <person name="Larimer F."/>
            <person name="Land M."/>
            <person name="Hauser L."/>
            <person name="Kyrpides N."/>
            <person name="Ivanova N."/>
            <person name="Zhou J."/>
            <person name="Richardson P."/>
        </authorList>
    </citation>
    <scope>NUCLEOTIDE SEQUENCE [LARGE SCALE GENOMIC DNA]</scope>
    <source>
        <strain evidence="4">ATCC 35319 / DSM 5812 / JCM 6584 / H10</strain>
    </source>
</reference>
<dbReference type="STRING" id="394503.Ccel_1315"/>
<dbReference type="Pfam" id="PF07238">
    <property type="entry name" value="PilZ"/>
    <property type="match status" value="1"/>
</dbReference>
<gene>
    <name evidence="3" type="ordered locus">Ccel_1315</name>
</gene>
<organism evidence="3 4">
    <name type="scientific">Ruminiclostridium cellulolyticum (strain ATCC 35319 / DSM 5812 / JCM 6584 / H10)</name>
    <name type="common">Clostridium cellulolyticum</name>
    <dbReference type="NCBI Taxonomy" id="394503"/>
    <lineage>
        <taxon>Bacteria</taxon>
        <taxon>Bacillati</taxon>
        <taxon>Bacillota</taxon>
        <taxon>Clostridia</taxon>
        <taxon>Eubacteriales</taxon>
        <taxon>Oscillospiraceae</taxon>
        <taxon>Ruminiclostridium</taxon>
    </lineage>
</organism>
<keyword evidence="4" id="KW-1185">Reference proteome</keyword>
<dbReference type="Gene3D" id="2.40.10.220">
    <property type="entry name" value="predicted glycosyltransferase like domains"/>
    <property type="match status" value="1"/>
</dbReference>
<dbReference type="Proteomes" id="UP000001349">
    <property type="component" value="Chromosome"/>
</dbReference>